<keyword evidence="3" id="KW-1185">Reference proteome</keyword>
<reference evidence="2 3" key="1">
    <citation type="submission" date="2020-04" db="EMBL/GenBank/DDBJ databases">
        <title>Flammeovirga sp. SR4, a novel species isolated from seawater.</title>
        <authorList>
            <person name="Wang X."/>
        </authorList>
    </citation>
    <scope>NUCLEOTIDE SEQUENCE [LARGE SCALE GENOMIC DNA]</scope>
    <source>
        <strain evidence="2 3">ATCC 23126</strain>
    </source>
</reference>
<evidence type="ECO:0000256" key="1">
    <source>
        <dbReference type="SAM" id="Phobius"/>
    </source>
</evidence>
<dbReference type="Pfam" id="PF03929">
    <property type="entry name" value="PepSY_TM"/>
    <property type="match status" value="1"/>
</dbReference>
<feature type="transmembrane region" description="Helical" evidence="1">
    <location>
        <begin position="256"/>
        <end position="278"/>
    </location>
</feature>
<dbReference type="Gene3D" id="2.130.10.10">
    <property type="entry name" value="YVTN repeat-like/Quinoprotein amine dehydrogenase"/>
    <property type="match status" value="1"/>
</dbReference>
<accession>A0A7X9P0S6</accession>
<evidence type="ECO:0000313" key="2">
    <source>
        <dbReference type="EMBL" id="NME66907.1"/>
    </source>
</evidence>
<dbReference type="Proteomes" id="UP000576082">
    <property type="component" value="Unassembled WGS sequence"/>
</dbReference>
<sequence>MIFKKIYKKAVSWHKYIGLFLSIILVWMSVSGILLNHPDLIATFSIPKAYFPDEYIPENWNRGGIQDIVYVGQDTIIIGGKQGVWKSNDSGKSFQSLMHNGFPEAIYYQKVNDLYYDTLQSEIYVATFGGIYKLDLSNNQWTAITTPNQYPEKFVKVINVKGQLYAVSQSHIYSIQANQLEVYPIFKKEHNEVDMIQFTFALHSGWLWGTPGRLFYDFLSLILIFLSLTSLYITFFKKKKATHSISKKIKQFIITYHTKIGVWTFLFLLIIGGTGMFMRPPLIVALYNGKVPSSIIPDRFLENEWYHTIRNALYDPQTDRIILDTTEGIFAGKSDGESAFEKQDWKVNIFVMGATVFEPLGDKHFLVGSFYGLYDYKEGENFSTDALTHEKVPFYQRIQKPGDFMTVAAFTSPKGEKYISAYSQGLLAITPPQEDTFYHFPKVIQEEYKLPLWNYMFELHNGRLFQFIFDKYSILLIPVLGLLFNILLVTGLYEYLYRKRKKIKKWIKA</sequence>
<keyword evidence="1" id="KW-0472">Membrane</keyword>
<dbReference type="AlphaFoldDB" id="A0A7X9P0S6"/>
<feature type="transmembrane region" description="Helical" evidence="1">
    <location>
        <begin position="16"/>
        <end position="35"/>
    </location>
</feature>
<feature type="transmembrane region" description="Helical" evidence="1">
    <location>
        <begin position="472"/>
        <end position="496"/>
    </location>
</feature>
<dbReference type="RefSeq" id="WP_169654836.1">
    <property type="nucleotide sequence ID" value="NZ_JABANE010000005.1"/>
</dbReference>
<proteinExistence type="predicted"/>
<dbReference type="InterPro" id="IPR005625">
    <property type="entry name" value="PepSY-ass_TM"/>
</dbReference>
<keyword evidence="1" id="KW-0812">Transmembrane</keyword>
<dbReference type="PANTHER" id="PTHR34219">
    <property type="entry name" value="IRON-REGULATED INNER MEMBRANE PROTEIN-RELATED"/>
    <property type="match status" value="1"/>
</dbReference>
<feature type="transmembrane region" description="Helical" evidence="1">
    <location>
        <begin position="214"/>
        <end position="235"/>
    </location>
</feature>
<gene>
    <name evidence="2" type="ORF">HHU12_02915</name>
</gene>
<dbReference type="InterPro" id="IPR015943">
    <property type="entry name" value="WD40/YVTN_repeat-like_dom_sf"/>
</dbReference>
<organism evidence="2 3">
    <name type="scientific">Flammeovirga aprica JL-4</name>
    <dbReference type="NCBI Taxonomy" id="694437"/>
    <lineage>
        <taxon>Bacteria</taxon>
        <taxon>Pseudomonadati</taxon>
        <taxon>Bacteroidota</taxon>
        <taxon>Cytophagia</taxon>
        <taxon>Cytophagales</taxon>
        <taxon>Flammeovirgaceae</taxon>
        <taxon>Flammeovirga</taxon>
    </lineage>
</organism>
<dbReference type="EMBL" id="JABANE010000005">
    <property type="protein sequence ID" value="NME66907.1"/>
    <property type="molecule type" value="Genomic_DNA"/>
</dbReference>
<evidence type="ECO:0000313" key="3">
    <source>
        <dbReference type="Proteomes" id="UP000576082"/>
    </source>
</evidence>
<dbReference type="SUPFAM" id="SSF110296">
    <property type="entry name" value="Oligoxyloglucan reducing end-specific cellobiohydrolase"/>
    <property type="match status" value="1"/>
</dbReference>
<protein>
    <submittedName>
        <fullName evidence="2">PepSY domain-containing protein</fullName>
    </submittedName>
</protein>
<comment type="caution">
    <text evidence="2">The sequence shown here is derived from an EMBL/GenBank/DDBJ whole genome shotgun (WGS) entry which is preliminary data.</text>
</comment>
<keyword evidence="1" id="KW-1133">Transmembrane helix</keyword>
<name>A0A7X9P0S6_9BACT</name>